<accession>A0A7W7D951</accession>
<evidence type="ECO:0000313" key="2">
    <source>
        <dbReference type="Proteomes" id="UP000542210"/>
    </source>
</evidence>
<organism evidence="1 2">
    <name type="scientific">Sphaerisporangium siamense</name>
    <dbReference type="NCBI Taxonomy" id="795645"/>
    <lineage>
        <taxon>Bacteria</taxon>
        <taxon>Bacillati</taxon>
        <taxon>Actinomycetota</taxon>
        <taxon>Actinomycetes</taxon>
        <taxon>Streptosporangiales</taxon>
        <taxon>Streptosporangiaceae</taxon>
        <taxon>Sphaerisporangium</taxon>
    </lineage>
</organism>
<evidence type="ECO:0000313" key="1">
    <source>
        <dbReference type="EMBL" id="MBB4702568.1"/>
    </source>
</evidence>
<protein>
    <submittedName>
        <fullName evidence="1">Uncharacterized protein</fullName>
    </submittedName>
</protein>
<name>A0A7W7D951_9ACTN</name>
<gene>
    <name evidence="1" type="ORF">BJ982_004112</name>
</gene>
<dbReference type="EMBL" id="JACHND010000001">
    <property type="protein sequence ID" value="MBB4702568.1"/>
    <property type="molecule type" value="Genomic_DNA"/>
</dbReference>
<dbReference type="Proteomes" id="UP000542210">
    <property type="component" value="Unassembled WGS sequence"/>
</dbReference>
<comment type="caution">
    <text evidence="1">The sequence shown here is derived from an EMBL/GenBank/DDBJ whole genome shotgun (WGS) entry which is preliminary data.</text>
</comment>
<sequence>MTQLKELSGDLIFPIPVPGQSTAATPDEFTGIIAPFNMKITAVRWIPKGAVTANGTNYFTLTLRNRKADASGTAQPATRSYAATNSSALVPESMTLSATAADLNIAAGDHLTVEKLVTASGLAMPAGTVQVYAQAR</sequence>
<proteinExistence type="predicted"/>
<keyword evidence="2" id="KW-1185">Reference proteome</keyword>
<reference evidence="1 2" key="1">
    <citation type="submission" date="2020-08" db="EMBL/GenBank/DDBJ databases">
        <title>Sequencing the genomes of 1000 actinobacteria strains.</title>
        <authorList>
            <person name="Klenk H.-P."/>
        </authorList>
    </citation>
    <scope>NUCLEOTIDE SEQUENCE [LARGE SCALE GENOMIC DNA]</scope>
    <source>
        <strain evidence="1 2">DSM 45784</strain>
    </source>
</reference>
<dbReference type="AlphaFoldDB" id="A0A7W7D951"/>
<dbReference type="RefSeq" id="WP_184882433.1">
    <property type="nucleotide sequence ID" value="NZ_BOOV01000033.1"/>
</dbReference>